<accession>A0A3P3YHA5</accession>
<evidence type="ECO:0000313" key="2">
    <source>
        <dbReference type="Proteomes" id="UP000290189"/>
    </source>
</evidence>
<evidence type="ECO:0000313" key="1">
    <source>
        <dbReference type="EMBL" id="SPQ99571.1"/>
    </source>
</evidence>
<protein>
    <submittedName>
        <fullName evidence="1">Uncharacterized protein</fullName>
    </submittedName>
</protein>
<dbReference type="EMBL" id="OVEO01000012">
    <property type="protein sequence ID" value="SPQ99571.1"/>
    <property type="molecule type" value="Genomic_DNA"/>
</dbReference>
<name>A0A3P3YHA5_PLABS</name>
<geneLocation type="mitochondrion" evidence="1"/>
<dbReference type="PANTHER" id="PTHR35871">
    <property type="entry name" value="EXPRESSED PROTEIN"/>
    <property type="match status" value="1"/>
</dbReference>
<dbReference type="AlphaFoldDB" id="A0A3P3YHA5"/>
<keyword evidence="1" id="KW-0496">Mitochondrion</keyword>
<reference evidence="1 2" key="1">
    <citation type="submission" date="2018-03" db="EMBL/GenBank/DDBJ databases">
        <authorList>
            <person name="Fogelqvist J."/>
        </authorList>
    </citation>
    <scope>NUCLEOTIDE SEQUENCE [LARGE SCALE GENOMIC DNA]</scope>
</reference>
<gene>
    <name evidence="1" type="ORF">PLBR_LOCUS6786</name>
</gene>
<proteinExistence type="predicted"/>
<dbReference type="Proteomes" id="UP000290189">
    <property type="component" value="Unassembled WGS sequence"/>
</dbReference>
<organism evidence="1 2">
    <name type="scientific">Plasmodiophora brassicae</name>
    <name type="common">Clubroot disease agent</name>
    <dbReference type="NCBI Taxonomy" id="37360"/>
    <lineage>
        <taxon>Eukaryota</taxon>
        <taxon>Sar</taxon>
        <taxon>Rhizaria</taxon>
        <taxon>Endomyxa</taxon>
        <taxon>Phytomyxea</taxon>
        <taxon>Plasmodiophorida</taxon>
        <taxon>Plasmodiophoridae</taxon>
        <taxon>Plasmodiophora</taxon>
    </lineage>
</organism>
<dbReference type="PANTHER" id="PTHR35871:SF1">
    <property type="entry name" value="CXC1-LIKE CYSTEINE CLUSTER ASSOCIATED WITH KDZ TRANSPOSASES DOMAIN-CONTAINING PROTEIN"/>
    <property type="match status" value="1"/>
</dbReference>
<sequence>MAPYDADFEDDSVASLRCRMITQADLDAAKSAIKAQRNLPKMPDHLSVLRCIEHYWFNLLRQPSRTRARAGRDAVLHILQKESTHAARRVRNLALESQRTGDVNESGQGRHAKRNRIIDIEFVRADCTAMLDDRRRTSVRQFHEWLNQHLEHHGSQMVTERTSRKSLTIDLGFRRHSRKKGVYYDGHDREDVQQYLHDMYIPALEWVDSRCRKYDGDTMEVEFQRENISLPEIRKFFHDESIFYTDDAEKHYYARDGDQVLRKKSLSRCLHVSDMISEDCGFLDLQKALSSSGYEQLQRAGTLPANTKSRGIIRPGKNADGWWDHEQLVDQVIHFMDLFEIAYPGEIVCLFFDCSTNHAAFAKDALVVNRMNINPGGKQSVMRDAPFVHKCRGICHLTSKYTCLR</sequence>